<dbReference type="InterPro" id="IPR000182">
    <property type="entry name" value="GNAT_dom"/>
</dbReference>
<gene>
    <name evidence="2" type="ORF">CVLEPA_LOCUS3353</name>
</gene>
<organism evidence="2 3">
    <name type="scientific">Clavelina lepadiformis</name>
    <name type="common">Light-bulb sea squirt</name>
    <name type="synonym">Ascidia lepadiformis</name>
    <dbReference type="NCBI Taxonomy" id="159417"/>
    <lineage>
        <taxon>Eukaryota</taxon>
        <taxon>Metazoa</taxon>
        <taxon>Chordata</taxon>
        <taxon>Tunicata</taxon>
        <taxon>Ascidiacea</taxon>
        <taxon>Aplousobranchia</taxon>
        <taxon>Clavelinidae</taxon>
        <taxon>Clavelina</taxon>
    </lineage>
</organism>
<dbReference type="PROSITE" id="PS51186">
    <property type="entry name" value="GNAT"/>
    <property type="match status" value="1"/>
</dbReference>
<dbReference type="SUPFAM" id="SSF55729">
    <property type="entry name" value="Acyl-CoA N-acyltransferases (Nat)"/>
    <property type="match status" value="1"/>
</dbReference>
<dbReference type="Pfam" id="PF00583">
    <property type="entry name" value="Acetyltransf_1"/>
    <property type="match status" value="1"/>
</dbReference>
<dbReference type="InterPro" id="IPR016181">
    <property type="entry name" value="Acyl_CoA_acyltransferase"/>
</dbReference>
<proteinExistence type="predicted"/>
<evidence type="ECO:0000259" key="1">
    <source>
        <dbReference type="PROSITE" id="PS51186"/>
    </source>
</evidence>
<evidence type="ECO:0000313" key="3">
    <source>
        <dbReference type="Proteomes" id="UP001642483"/>
    </source>
</evidence>
<accession>A0ABP0F4C9</accession>
<dbReference type="PANTHER" id="PTHR20905">
    <property type="entry name" value="N-ACETYLTRANSFERASE-RELATED"/>
    <property type="match status" value="1"/>
</dbReference>
<dbReference type="EMBL" id="CAWYQH010000002">
    <property type="protein sequence ID" value="CAK8673573.1"/>
    <property type="molecule type" value="Genomic_DNA"/>
</dbReference>
<protein>
    <recommendedName>
        <fullName evidence="1">N-acetyltransferase domain-containing protein</fullName>
    </recommendedName>
</protein>
<comment type="caution">
    <text evidence="2">The sequence shown here is derived from an EMBL/GenBank/DDBJ whole genome shotgun (WGS) entry which is preliminary data.</text>
</comment>
<reference evidence="2 3" key="1">
    <citation type="submission" date="2024-02" db="EMBL/GenBank/DDBJ databases">
        <authorList>
            <person name="Daric V."/>
            <person name="Darras S."/>
        </authorList>
    </citation>
    <scope>NUCLEOTIDE SEQUENCE [LARGE SCALE GENOMIC DNA]</scope>
</reference>
<keyword evidence="3" id="KW-1185">Reference proteome</keyword>
<dbReference type="PANTHER" id="PTHR20905:SF1">
    <property type="entry name" value="AT07410P-RELATED"/>
    <property type="match status" value="1"/>
</dbReference>
<evidence type="ECO:0000313" key="2">
    <source>
        <dbReference type="EMBL" id="CAK8673573.1"/>
    </source>
</evidence>
<feature type="domain" description="N-acetyltransferase" evidence="1">
    <location>
        <begin position="28"/>
        <end position="167"/>
    </location>
</feature>
<name>A0ABP0F4C9_CLALP</name>
<dbReference type="CDD" id="cd04301">
    <property type="entry name" value="NAT_SF"/>
    <property type="match status" value="1"/>
</dbReference>
<dbReference type="Gene3D" id="3.40.630.30">
    <property type="match status" value="1"/>
</dbReference>
<sequence length="186" mass="21041">MLGMTKNEVLLSDRIILKESLKQNCSLSIVDKLTERIIAFLLITTSESLNLNPSKVSSENLSENHLIIGRMLNYFEDAYIKVLDVESKCSYNSMMSVHPSYRNFGFACQLIRKSEHVAVDLGCRYVIGAFSSSLYAQKVHEKLGYKSCVKLNYANYVDPITGKKPFKIPCPPHTQISSLSRDQPIR</sequence>
<dbReference type="Proteomes" id="UP001642483">
    <property type="component" value="Unassembled WGS sequence"/>
</dbReference>